<dbReference type="AlphaFoldDB" id="A0A914NC13"/>
<reference evidence="2" key="1">
    <citation type="submission" date="2022-11" db="UniProtKB">
        <authorList>
            <consortium name="WormBaseParasite"/>
        </authorList>
    </citation>
    <scope>IDENTIFICATION</scope>
</reference>
<evidence type="ECO:0000313" key="2">
    <source>
        <dbReference type="WBParaSite" id="Minc3s04258g35866"/>
    </source>
</evidence>
<accession>A0A914NC13</accession>
<organism evidence="1 2">
    <name type="scientific">Meloidogyne incognita</name>
    <name type="common">Southern root-knot nematode worm</name>
    <name type="synonym">Oxyuris incognita</name>
    <dbReference type="NCBI Taxonomy" id="6306"/>
    <lineage>
        <taxon>Eukaryota</taxon>
        <taxon>Metazoa</taxon>
        <taxon>Ecdysozoa</taxon>
        <taxon>Nematoda</taxon>
        <taxon>Chromadorea</taxon>
        <taxon>Rhabditida</taxon>
        <taxon>Tylenchina</taxon>
        <taxon>Tylenchomorpha</taxon>
        <taxon>Tylenchoidea</taxon>
        <taxon>Meloidogynidae</taxon>
        <taxon>Meloidogyninae</taxon>
        <taxon>Meloidogyne</taxon>
        <taxon>Meloidogyne incognita group</taxon>
    </lineage>
</organism>
<keyword evidence="1" id="KW-1185">Reference proteome</keyword>
<dbReference type="Proteomes" id="UP000887563">
    <property type="component" value="Unplaced"/>
</dbReference>
<proteinExistence type="predicted"/>
<evidence type="ECO:0000313" key="1">
    <source>
        <dbReference type="Proteomes" id="UP000887563"/>
    </source>
</evidence>
<protein>
    <submittedName>
        <fullName evidence="2">Uncharacterized protein</fullName>
    </submittedName>
</protein>
<name>A0A914NC13_MELIC</name>
<dbReference type="WBParaSite" id="Minc3s04258g35866">
    <property type="protein sequence ID" value="Minc3s04258g35866"/>
    <property type="gene ID" value="Minc3s04258g35866"/>
</dbReference>
<sequence length="52" mass="6035">MQIVYLIKRMQQESSLQQGYVTTGPFAPWETLEGNPYITRQVGQDGRFLKDD</sequence>